<organism evidence="2 3">
    <name type="scientific">Saccharothrix ecbatanensis</name>
    <dbReference type="NCBI Taxonomy" id="1105145"/>
    <lineage>
        <taxon>Bacteria</taxon>
        <taxon>Bacillati</taxon>
        <taxon>Actinomycetota</taxon>
        <taxon>Actinomycetes</taxon>
        <taxon>Pseudonocardiales</taxon>
        <taxon>Pseudonocardiaceae</taxon>
        <taxon>Saccharothrix</taxon>
    </lineage>
</organism>
<keyword evidence="1" id="KW-0812">Transmembrane</keyword>
<feature type="transmembrane region" description="Helical" evidence="1">
    <location>
        <begin position="254"/>
        <end position="274"/>
    </location>
</feature>
<sequence length="307" mass="33100">MGDQPSDSEGYWVCGDVVGWFGRCSRATGGGGFGGWFGLGGVDPVGGGVGVGRIVQGCWCCTRWAWLVGGSLCGLRTRCCLGGLSDDCLGWLSGIPSRFPGTPWPCCSGAARLVLCPFGCRPMRVGRLSRLSWFGSRPRLGGGRFGGVSGWFLLFGWTRCLSKRCRIVGLGLLGSSWLTFLTLGGSWFGGGGFFPLSTGMGVLGGVLLCPAWTRCGTRRFGRVCRRRSGVMTGPATWCLRCWTGWLIVKCGVRWPVLSWVATGLLVVGFVRWLVILRWKGRWGRFGRSWLLGGPVGCRRVLFGLVFG</sequence>
<keyword evidence="1" id="KW-1133">Transmembrane helix</keyword>
<dbReference type="EMBL" id="JACHMO010000001">
    <property type="protein sequence ID" value="MBB5808095.1"/>
    <property type="molecule type" value="Genomic_DNA"/>
</dbReference>
<reference evidence="2 3" key="1">
    <citation type="submission" date="2020-08" db="EMBL/GenBank/DDBJ databases">
        <title>Sequencing the genomes of 1000 actinobacteria strains.</title>
        <authorList>
            <person name="Klenk H.-P."/>
        </authorList>
    </citation>
    <scope>NUCLEOTIDE SEQUENCE [LARGE SCALE GENOMIC DNA]</scope>
    <source>
        <strain evidence="2 3">DSM 45486</strain>
    </source>
</reference>
<evidence type="ECO:0000256" key="1">
    <source>
        <dbReference type="SAM" id="Phobius"/>
    </source>
</evidence>
<keyword evidence="1" id="KW-0472">Membrane</keyword>
<dbReference type="AlphaFoldDB" id="A0A7W9HTB3"/>
<protein>
    <submittedName>
        <fullName evidence="2">Uncharacterized protein</fullName>
    </submittedName>
</protein>
<comment type="caution">
    <text evidence="2">The sequence shown here is derived from an EMBL/GenBank/DDBJ whole genome shotgun (WGS) entry which is preliminary data.</text>
</comment>
<dbReference type="Proteomes" id="UP000552097">
    <property type="component" value="Unassembled WGS sequence"/>
</dbReference>
<feature type="transmembrane region" description="Helical" evidence="1">
    <location>
        <begin position="167"/>
        <end position="188"/>
    </location>
</feature>
<accession>A0A7W9HTB3</accession>
<gene>
    <name evidence="2" type="ORF">F4560_007863</name>
</gene>
<keyword evidence="3" id="KW-1185">Reference proteome</keyword>
<evidence type="ECO:0000313" key="3">
    <source>
        <dbReference type="Proteomes" id="UP000552097"/>
    </source>
</evidence>
<name>A0A7W9HTB3_9PSEU</name>
<feature type="transmembrane region" description="Helical" evidence="1">
    <location>
        <begin position="194"/>
        <end position="216"/>
    </location>
</feature>
<evidence type="ECO:0000313" key="2">
    <source>
        <dbReference type="EMBL" id="MBB5808095.1"/>
    </source>
</evidence>
<proteinExistence type="predicted"/>